<sequence length="126" mass="13979">MHLHWASFLLAFAAGTIALNANQDCGDNKDCASNCEEGRYHIVADGNSTFFGCTTDKVQYYITMDNPHGEQFCQSVSGKQCSQHTCIVLYEKRREYHKACDALPGGKTGCGKLTDKTSWEDALKRC</sequence>
<dbReference type="EMBL" id="JAPZBR010000002">
    <property type="protein sequence ID" value="KAJ5362968.1"/>
    <property type="molecule type" value="Genomic_DNA"/>
</dbReference>
<dbReference type="Proteomes" id="UP001148299">
    <property type="component" value="Unassembled WGS sequence"/>
</dbReference>
<reference evidence="2" key="1">
    <citation type="submission" date="2022-12" db="EMBL/GenBank/DDBJ databases">
        <authorList>
            <person name="Petersen C."/>
        </authorList>
    </citation>
    <scope>NUCLEOTIDE SEQUENCE</scope>
    <source>
        <strain evidence="2">IBT 35675</strain>
    </source>
</reference>
<evidence type="ECO:0000313" key="3">
    <source>
        <dbReference type="Proteomes" id="UP001148299"/>
    </source>
</evidence>
<reference evidence="2" key="2">
    <citation type="journal article" date="2023" name="IMA Fungus">
        <title>Comparative genomic study of the Penicillium genus elucidates a diverse pangenome and 15 lateral gene transfer events.</title>
        <authorList>
            <person name="Petersen C."/>
            <person name="Sorensen T."/>
            <person name="Nielsen M.R."/>
            <person name="Sondergaard T.E."/>
            <person name="Sorensen J.L."/>
            <person name="Fitzpatrick D.A."/>
            <person name="Frisvad J.C."/>
            <person name="Nielsen K.L."/>
        </authorList>
    </citation>
    <scope>NUCLEOTIDE SEQUENCE</scope>
    <source>
        <strain evidence="2">IBT 35675</strain>
    </source>
</reference>
<proteinExistence type="predicted"/>
<keyword evidence="1" id="KW-0732">Signal</keyword>
<organism evidence="2 3">
    <name type="scientific">Penicillium brevicompactum</name>
    <dbReference type="NCBI Taxonomy" id="5074"/>
    <lineage>
        <taxon>Eukaryota</taxon>
        <taxon>Fungi</taxon>
        <taxon>Dikarya</taxon>
        <taxon>Ascomycota</taxon>
        <taxon>Pezizomycotina</taxon>
        <taxon>Eurotiomycetes</taxon>
        <taxon>Eurotiomycetidae</taxon>
        <taxon>Eurotiales</taxon>
        <taxon>Aspergillaceae</taxon>
        <taxon>Penicillium</taxon>
    </lineage>
</organism>
<evidence type="ECO:0000313" key="2">
    <source>
        <dbReference type="EMBL" id="KAJ5362968.1"/>
    </source>
</evidence>
<feature type="chain" id="PRO_5040731881" evidence="1">
    <location>
        <begin position="19"/>
        <end position="126"/>
    </location>
</feature>
<protein>
    <submittedName>
        <fullName evidence="2">Uncharacterized protein</fullName>
    </submittedName>
</protein>
<evidence type="ECO:0000256" key="1">
    <source>
        <dbReference type="SAM" id="SignalP"/>
    </source>
</evidence>
<name>A0A9W9RSG0_PENBR</name>
<gene>
    <name evidence="2" type="ORF">N7541_003812</name>
</gene>
<comment type="caution">
    <text evidence="2">The sequence shown here is derived from an EMBL/GenBank/DDBJ whole genome shotgun (WGS) entry which is preliminary data.</text>
</comment>
<keyword evidence="3" id="KW-1185">Reference proteome</keyword>
<accession>A0A9W9RSG0</accession>
<feature type="signal peptide" evidence="1">
    <location>
        <begin position="1"/>
        <end position="18"/>
    </location>
</feature>
<dbReference type="AlphaFoldDB" id="A0A9W9RSG0"/>